<comment type="caution">
    <text evidence="1">The sequence shown here is derived from an EMBL/GenBank/DDBJ whole genome shotgun (WGS) entry which is preliminary data.</text>
</comment>
<proteinExistence type="predicted"/>
<evidence type="ECO:0000313" key="1">
    <source>
        <dbReference type="EMBL" id="OHV36148.1"/>
    </source>
</evidence>
<dbReference type="Proteomes" id="UP000179769">
    <property type="component" value="Unassembled WGS sequence"/>
</dbReference>
<dbReference type="OrthoDB" id="9984321at2"/>
<protein>
    <submittedName>
        <fullName evidence="1">Uncharacterized protein</fullName>
    </submittedName>
</protein>
<organism evidence="1 2">
    <name type="scientific">Parafrankia soli</name>
    <dbReference type="NCBI Taxonomy" id="2599596"/>
    <lineage>
        <taxon>Bacteria</taxon>
        <taxon>Bacillati</taxon>
        <taxon>Actinomycetota</taxon>
        <taxon>Actinomycetes</taxon>
        <taxon>Frankiales</taxon>
        <taxon>Frankiaceae</taxon>
        <taxon>Parafrankia</taxon>
    </lineage>
</organism>
<dbReference type="RefSeq" id="WP_071062028.1">
    <property type="nucleotide sequence ID" value="NZ_MAXA01000121.1"/>
</dbReference>
<reference evidence="2" key="1">
    <citation type="submission" date="2016-07" db="EMBL/GenBank/DDBJ databases">
        <title>Frankia sp. NRRL B-16219 Genome sequencing.</title>
        <authorList>
            <person name="Ghodhbane-Gtari F."/>
            <person name="Swanson E."/>
            <person name="Gueddou A."/>
            <person name="Louati M."/>
            <person name="Nouioui I."/>
            <person name="Hezbri K."/>
            <person name="Abebe-Akele F."/>
            <person name="Simpson S."/>
            <person name="Morris K."/>
            <person name="Thomas K."/>
            <person name="Gtari M."/>
            <person name="Tisa L.S."/>
        </authorList>
    </citation>
    <scope>NUCLEOTIDE SEQUENCE [LARGE SCALE GENOMIC DNA]</scope>
    <source>
        <strain evidence="2">NRRL B-16219</strain>
    </source>
</reference>
<keyword evidence="2" id="KW-1185">Reference proteome</keyword>
<name>A0A1S1QN40_9ACTN</name>
<sequence>MRIHGLFGDAGDAPDDEVLDDEPYLPVLHDLSADGYCGFQGALGQARHLATMHQRDADDPGLPAVARAQAAAVATNVAATTQLFAALIGDRTDLDALYAADDDLS</sequence>
<gene>
    <name evidence="1" type="ORF">BBK14_33360</name>
</gene>
<accession>A0A1S1QN40</accession>
<dbReference type="AlphaFoldDB" id="A0A1S1QN40"/>
<dbReference type="EMBL" id="MAXA01000121">
    <property type="protein sequence ID" value="OHV36148.1"/>
    <property type="molecule type" value="Genomic_DNA"/>
</dbReference>
<evidence type="ECO:0000313" key="2">
    <source>
        <dbReference type="Proteomes" id="UP000179769"/>
    </source>
</evidence>